<evidence type="ECO:0000313" key="3">
    <source>
        <dbReference type="EMBL" id="UUP13201.1"/>
    </source>
</evidence>
<dbReference type="EMBL" id="CP102173">
    <property type="protein sequence ID" value="UUP13201.1"/>
    <property type="molecule type" value="Genomic_DNA"/>
</dbReference>
<keyword evidence="2" id="KW-0732">Signal</keyword>
<accession>A0ABY5M7V0</accession>
<organism evidence="3 4">
    <name type="scientific">Aeromicrobium wangtongii</name>
    <dbReference type="NCBI Taxonomy" id="2969247"/>
    <lineage>
        <taxon>Bacteria</taxon>
        <taxon>Bacillati</taxon>
        <taxon>Actinomycetota</taxon>
        <taxon>Actinomycetes</taxon>
        <taxon>Propionibacteriales</taxon>
        <taxon>Nocardioidaceae</taxon>
        <taxon>Aeromicrobium</taxon>
    </lineage>
</organism>
<dbReference type="RefSeq" id="WP_232400646.1">
    <property type="nucleotide sequence ID" value="NZ_CP102173.1"/>
</dbReference>
<name>A0ABY5M7V0_9ACTN</name>
<gene>
    <name evidence="3" type="ORF">NQV15_15275</name>
</gene>
<dbReference type="InterPro" id="IPR029046">
    <property type="entry name" value="LolA/LolB/LppX"/>
</dbReference>
<dbReference type="PROSITE" id="PS51257">
    <property type="entry name" value="PROKAR_LIPOPROTEIN"/>
    <property type="match status" value="1"/>
</dbReference>
<evidence type="ECO:0000256" key="1">
    <source>
        <dbReference type="SAM" id="MobiDB-lite"/>
    </source>
</evidence>
<dbReference type="Gene3D" id="2.50.20.20">
    <property type="match status" value="1"/>
</dbReference>
<protein>
    <recommendedName>
        <fullName evidence="5">Lipoprotein LprG</fullName>
    </recommendedName>
</protein>
<feature type="region of interest" description="Disordered" evidence="1">
    <location>
        <begin position="245"/>
        <end position="268"/>
    </location>
</feature>
<dbReference type="SUPFAM" id="SSF89392">
    <property type="entry name" value="Prokaryotic lipoproteins and lipoprotein localization factors"/>
    <property type="match status" value="1"/>
</dbReference>
<evidence type="ECO:0008006" key="5">
    <source>
        <dbReference type="Google" id="ProtNLM"/>
    </source>
</evidence>
<sequence>MHPRRKQLAIAASTAVLVLGVAACGADAPGTERFSGSSAAGDASAGMQQAAFFRTVADAQDDARTSHVSMKIEANGQSITAEGDVSLGETAADTSMAMTADLGMLGLGSTSMVLADRVLFVNPGAMSDGKYIRIALDDTSNPIARRLAAITDQIDPSQQLKQLEDSVRSMRPSGAPVTIDGVQAQPYELKLDTGTIPGLAEKAPGAGLPKSITYTVYIGSDDLLRRVTSTVAGTSITADFSRWGSAVDIQPPPDDQVTADPLAGLGRS</sequence>
<keyword evidence="4" id="KW-1185">Reference proteome</keyword>
<feature type="signal peptide" evidence="2">
    <location>
        <begin position="1"/>
        <end position="28"/>
    </location>
</feature>
<evidence type="ECO:0000313" key="4">
    <source>
        <dbReference type="Proteomes" id="UP001316184"/>
    </source>
</evidence>
<reference evidence="3 4" key="1">
    <citation type="submission" date="2022-08" db="EMBL/GenBank/DDBJ databases">
        <title>novel species in genus Aeromicrobium.</title>
        <authorList>
            <person name="Ye L."/>
        </authorList>
    </citation>
    <scope>NUCLEOTIDE SEQUENCE [LARGE SCALE GENOMIC DNA]</scope>
    <source>
        <strain evidence="4">zg-Y1379</strain>
    </source>
</reference>
<dbReference type="Proteomes" id="UP001316184">
    <property type="component" value="Chromosome"/>
</dbReference>
<evidence type="ECO:0000256" key="2">
    <source>
        <dbReference type="SAM" id="SignalP"/>
    </source>
</evidence>
<feature type="chain" id="PRO_5045346619" description="Lipoprotein LprG" evidence="2">
    <location>
        <begin position="29"/>
        <end position="268"/>
    </location>
</feature>
<proteinExistence type="predicted"/>